<protein>
    <submittedName>
        <fullName evidence="3">Dihydrodipicolinate synthase family protein</fullName>
    </submittedName>
</protein>
<sequence>MTHPSFDCTGVIPACLLPFQADLSIDMENYRKHITDIAEVRGISAITVNGHASEVSSCTFDEQQKLLEAACDQVGDRVRIVTGIYADSTAEAVRLARMADTSGASALLVFPPNVFAMGSRPEMVLAHFSAIADATSLPLIVFQFPVREAMSYGHDTLGMLVDSIPSIRAMKDGSGDPVRSEMAVRDYQSDKFSVLSTHSAWLMQSLVLGCKGVLSGAGSTVAELQVKLFEAVQNHDLETAQAVSARLYSTTKAFYRSPSVDMHNRMKEAQVLLGRLPSAAVRPPLQKLPDEEIALIGQLMKDAGIVG</sequence>
<dbReference type="RefSeq" id="WP_195023388.1">
    <property type="nucleotide sequence ID" value="NZ_JBIAMT010000010.1"/>
</dbReference>
<dbReference type="EMBL" id="JBIAMT010000010">
    <property type="protein sequence ID" value="MFF0501591.1"/>
    <property type="molecule type" value="Genomic_DNA"/>
</dbReference>
<keyword evidence="1 2" id="KW-0456">Lyase</keyword>
<comment type="caution">
    <text evidence="3">The sequence shown here is derived from an EMBL/GenBank/DDBJ whole genome shotgun (WGS) entry which is preliminary data.</text>
</comment>
<evidence type="ECO:0000313" key="4">
    <source>
        <dbReference type="Proteomes" id="UP001601442"/>
    </source>
</evidence>
<dbReference type="PANTHER" id="PTHR12128:SF72">
    <property type="entry name" value="DIHYDRODIPICOLINATE SYNTHASE"/>
    <property type="match status" value="1"/>
</dbReference>
<dbReference type="Gene3D" id="3.20.20.70">
    <property type="entry name" value="Aldolase class I"/>
    <property type="match status" value="1"/>
</dbReference>
<reference evidence="3 4" key="1">
    <citation type="submission" date="2024-10" db="EMBL/GenBank/DDBJ databases">
        <title>The Natural Products Discovery Center: Release of the First 8490 Sequenced Strains for Exploring Actinobacteria Biosynthetic Diversity.</title>
        <authorList>
            <person name="Kalkreuter E."/>
            <person name="Kautsar S.A."/>
            <person name="Yang D."/>
            <person name="Bader C.D."/>
            <person name="Teijaro C.N."/>
            <person name="Fluegel L."/>
            <person name="Davis C.M."/>
            <person name="Simpson J.R."/>
            <person name="Lauterbach L."/>
            <person name="Steele A.D."/>
            <person name="Gui C."/>
            <person name="Meng S."/>
            <person name="Li G."/>
            <person name="Viehrig K."/>
            <person name="Ye F."/>
            <person name="Su P."/>
            <person name="Kiefer A.F."/>
            <person name="Nichols A."/>
            <person name="Cepeda A.J."/>
            <person name="Yan W."/>
            <person name="Fan B."/>
            <person name="Jiang Y."/>
            <person name="Adhikari A."/>
            <person name="Zheng C.-J."/>
            <person name="Schuster L."/>
            <person name="Cowan T.M."/>
            <person name="Smanski M.J."/>
            <person name="Chevrette M.G."/>
            <person name="De Carvalho L.P.S."/>
            <person name="Shen B."/>
        </authorList>
    </citation>
    <scope>NUCLEOTIDE SEQUENCE [LARGE SCALE GENOMIC DNA]</scope>
    <source>
        <strain evidence="3 4">NPDC004119</strain>
    </source>
</reference>
<evidence type="ECO:0000313" key="3">
    <source>
        <dbReference type="EMBL" id="MFF0501591.1"/>
    </source>
</evidence>
<dbReference type="CDD" id="cd00408">
    <property type="entry name" value="DHDPS-like"/>
    <property type="match status" value="1"/>
</dbReference>
<evidence type="ECO:0000256" key="2">
    <source>
        <dbReference type="PIRNR" id="PIRNR001365"/>
    </source>
</evidence>
<dbReference type="PRINTS" id="PR00146">
    <property type="entry name" value="DHPICSNTHASE"/>
</dbReference>
<evidence type="ECO:0000256" key="1">
    <source>
        <dbReference type="ARBA" id="ARBA00023239"/>
    </source>
</evidence>
<dbReference type="PANTHER" id="PTHR12128">
    <property type="entry name" value="DIHYDRODIPICOLINATE SYNTHASE"/>
    <property type="match status" value="1"/>
</dbReference>
<dbReference type="SMART" id="SM01130">
    <property type="entry name" value="DHDPS"/>
    <property type="match status" value="1"/>
</dbReference>
<comment type="similarity">
    <text evidence="2">Belongs to the DapA family.</text>
</comment>
<dbReference type="Pfam" id="PF00701">
    <property type="entry name" value="DHDPS"/>
    <property type="match status" value="1"/>
</dbReference>
<dbReference type="Proteomes" id="UP001601442">
    <property type="component" value="Unassembled WGS sequence"/>
</dbReference>
<dbReference type="PIRSF" id="PIRSF001365">
    <property type="entry name" value="DHDPS"/>
    <property type="match status" value="1"/>
</dbReference>
<gene>
    <name evidence="3" type="ORF">ACFYU5_34710</name>
</gene>
<dbReference type="InterPro" id="IPR002220">
    <property type="entry name" value="DapA-like"/>
</dbReference>
<dbReference type="SUPFAM" id="SSF51569">
    <property type="entry name" value="Aldolase"/>
    <property type="match status" value="1"/>
</dbReference>
<accession>A0ABW6PEI9</accession>
<keyword evidence="4" id="KW-1185">Reference proteome</keyword>
<organism evidence="3 4">
    <name type="scientific">Nocardia aobensis</name>
    <dbReference type="NCBI Taxonomy" id="257277"/>
    <lineage>
        <taxon>Bacteria</taxon>
        <taxon>Bacillati</taxon>
        <taxon>Actinomycetota</taxon>
        <taxon>Actinomycetes</taxon>
        <taxon>Mycobacteriales</taxon>
        <taxon>Nocardiaceae</taxon>
        <taxon>Nocardia</taxon>
    </lineage>
</organism>
<name>A0ABW6PEI9_9NOCA</name>
<proteinExistence type="inferred from homology"/>
<dbReference type="InterPro" id="IPR013785">
    <property type="entry name" value="Aldolase_TIM"/>
</dbReference>